<dbReference type="InterPro" id="IPR044922">
    <property type="entry name" value="DUF2063_N_sf"/>
</dbReference>
<proteinExistence type="predicted"/>
<name>A0ABX3A8M0_9GAMM</name>
<protein>
    <submittedName>
        <fullName evidence="2">DUF2063 domain-containing protein</fullName>
    </submittedName>
</protein>
<dbReference type="Proteomes" id="UP000094329">
    <property type="component" value="Unassembled WGS sequence"/>
</dbReference>
<comment type="caution">
    <text evidence="2">The sequence shown here is derived from an EMBL/GenBank/DDBJ whole genome shotgun (WGS) entry which is preliminary data.</text>
</comment>
<feature type="domain" description="Putative DNA-binding" evidence="1">
    <location>
        <begin position="6"/>
        <end position="97"/>
    </location>
</feature>
<dbReference type="Gene3D" id="1.10.150.690">
    <property type="entry name" value="DUF2063"/>
    <property type="match status" value="1"/>
</dbReference>
<evidence type="ECO:0000313" key="2">
    <source>
        <dbReference type="EMBL" id="ODN44076.1"/>
    </source>
</evidence>
<dbReference type="Pfam" id="PF09836">
    <property type="entry name" value="DUF2063"/>
    <property type="match status" value="1"/>
</dbReference>
<dbReference type="InterPro" id="IPR018640">
    <property type="entry name" value="DUF2063"/>
</dbReference>
<sequence>MPLAKLQDDFQTWVYAGEGDFIKGVAKPPRGNSHERLMIYHHAYYSRLVDIVIDDYPKLRVLLGDEVMVECIRTYVRATPARHFSVRYYGERLSQFLQENEPYNEVPLLAEMAEFEWALNLSLDAADAPVLTTADLANIAAEDWADVVIGFHPSVSLLFVQHGVVELWQSIEENPEHVEPVASELQACFVWRYELASHFVAMDELSGRVWQALNQGKCFGEVCAWLVDKMAEEKTVEYIAGLLQYWLSEGLISKLTVDVNVEAG</sequence>
<evidence type="ECO:0000313" key="3">
    <source>
        <dbReference type="Proteomes" id="UP000094329"/>
    </source>
</evidence>
<organism evidence="2 3">
    <name type="scientific">Piscirickettsia litoralis</name>
    <dbReference type="NCBI Taxonomy" id="1891921"/>
    <lineage>
        <taxon>Bacteria</taxon>
        <taxon>Pseudomonadati</taxon>
        <taxon>Pseudomonadota</taxon>
        <taxon>Gammaproteobacteria</taxon>
        <taxon>Thiotrichales</taxon>
        <taxon>Piscirickettsiaceae</taxon>
        <taxon>Piscirickettsia</taxon>
    </lineage>
</organism>
<dbReference type="EMBL" id="MDTU01000001">
    <property type="protein sequence ID" value="ODN44076.1"/>
    <property type="molecule type" value="Genomic_DNA"/>
</dbReference>
<gene>
    <name evidence="2" type="ORF">BGC07_11030</name>
</gene>
<reference evidence="2 3" key="1">
    <citation type="submission" date="2016-08" db="EMBL/GenBank/DDBJ databases">
        <title>Draft genome sequence of Candidatus Piscirickettsia litoralis, from seawater.</title>
        <authorList>
            <person name="Wan X."/>
            <person name="Lee A.J."/>
            <person name="Hou S."/>
            <person name="Donachie S.P."/>
        </authorList>
    </citation>
    <scope>NUCLEOTIDE SEQUENCE [LARGE SCALE GENOMIC DNA]</scope>
    <source>
        <strain evidence="2 3">Y2</strain>
    </source>
</reference>
<accession>A0ABX3A8M0</accession>
<evidence type="ECO:0000259" key="1">
    <source>
        <dbReference type="Pfam" id="PF09836"/>
    </source>
</evidence>
<keyword evidence="3" id="KW-1185">Reference proteome</keyword>